<dbReference type="PANTHER" id="PTHR21248:SF23">
    <property type="entry name" value="CARDIOLIPIN SYNTHASE B"/>
    <property type="match status" value="1"/>
</dbReference>
<dbReference type="Gene3D" id="3.30.870.10">
    <property type="entry name" value="Endonuclease Chain A"/>
    <property type="match status" value="2"/>
</dbReference>
<accession>A0A369WW36</accession>
<dbReference type="SUPFAM" id="SSF56024">
    <property type="entry name" value="Phospholipase D/nuclease"/>
    <property type="match status" value="2"/>
</dbReference>
<dbReference type="PANTHER" id="PTHR21248">
    <property type="entry name" value="CARDIOLIPIN SYNTHASE"/>
    <property type="match status" value="1"/>
</dbReference>
<dbReference type="Pfam" id="PF13091">
    <property type="entry name" value="PLDc_2"/>
    <property type="match status" value="2"/>
</dbReference>
<dbReference type="InterPro" id="IPR025202">
    <property type="entry name" value="PLD-like_dom"/>
</dbReference>
<evidence type="ECO:0000313" key="3">
    <source>
        <dbReference type="Proteomes" id="UP000253769"/>
    </source>
</evidence>
<evidence type="ECO:0000313" key="2">
    <source>
        <dbReference type="EMBL" id="RDE25249.1"/>
    </source>
</evidence>
<dbReference type="GO" id="GO:0008808">
    <property type="term" value="F:cardiolipin synthase activity"/>
    <property type="evidence" value="ECO:0007669"/>
    <property type="project" value="TreeGrafter"/>
</dbReference>
<dbReference type="InterPro" id="IPR001736">
    <property type="entry name" value="PLipase_D/transphosphatidylase"/>
</dbReference>
<protein>
    <submittedName>
        <fullName evidence="2">Phosphatidylserine/phosphatidylglycerophosphate/ cardiolipin synthase family protein</fullName>
    </submittedName>
</protein>
<dbReference type="SMART" id="SM00155">
    <property type="entry name" value="PLDc"/>
    <property type="match status" value="2"/>
</dbReference>
<dbReference type="Proteomes" id="UP000253769">
    <property type="component" value="Unassembled WGS sequence"/>
</dbReference>
<gene>
    <name evidence="2" type="ORF">DV711_06780</name>
</gene>
<comment type="caution">
    <text evidence="2">The sequence shown here is derived from an EMBL/GenBank/DDBJ whole genome shotgun (WGS) entry which is preliminary data.</text>
</comment>
<evidence type="ECO:0000259" key="1">
    <source>
        <dbReference type="PROSITE" id="PS50035"/>
    </source>
</evidence>
<proteinExistence type="predicted"/>
<dbReference type="EMBL" id="QQOH01000001">
    <property type="protein sequence ID" value="RDE25249.1"/>
    <property type="molecule type" value="Genomic_DNA"/>
</dbReference>
<dbReference type="GO" id="GO:0016020">
    <property type="term" value="C:membrane"/>
    <property type="evidence" value="ECO:0007669"/>
    <property type="project" value="TreeGrafter"/>
</dbReference>
<dbReference type="PROSITE" id="PS50035">
    <property type="entry name" value="PLD"/>
    <property type="match status" value="1"/>
</dbReference>
<sequence length="410" mass="47911">MKGSLVRQLNQTGLYRRQPWPWRDGNHSRLLVGGARYFPAMVESIDQAQERILLEFYLVSSGRVMDELIDSLVRARQRGLRVWFLLDDFGSRGLVASDRQRLRDAGVELAFYNRLRVDKWNRNFARDHRKLLAVDGRVAFVGGTGLCDEFLPAPQGAGWHELMLRIEGPVVTDWEQLFARVWRWCRAQQLTFTPFRFSNAGYGLADAGRDGSSVHSASSEFIAERGGLMKVSTCEGPQQQEIKINFRRRINESEQRLWLVTAYFLPSWSIRRALRRAARRGVDVRLLLPGDLSDHPGIFYASRRYYQRLLRAGVKIYEYRASFNHSKVCLSDDWVSIGSCNLDHWNLRWNLEANQEVIDPQLCRQLQQQLRRDFEFSHQISLRSWLARPLWRRLYEFVLGYLAAILLRIF</sequence>
<feature type="domain" description="PLD phosphodiesterase" evidence="1">
    <location>
        <begin position="123"/>
        <end position="150"/>
    </location>
</feature>
<dbReference type="AlphaFoldDB" id="A0A369WW36"/>
<dbReference type="GO" id="GO:0032049">
    <property type="term" value="P:cardiolipin biosynthetic process"/>
    <property type="evidence" value="ECO:0007669"/>
    <property type="project" value="UniProtKB-ARBA"/>
</dbReference>
<dbReference type="OrthoDB" id="9762009at2"/>
<dbReference type="CDD" id="cd09110">
    <property type="entry name" value="PLDc_CLS_1"/>
    <property type="match status" value="1"/>
</dbReference>
<keyword evidence="3" id="KW-1185">Reference proteome</keyword>
<organism evidence="2 3">
    <name type="scientific">Motiliproteus coralliicola</name>
    <dbReference type="NCBI Taxonomy" id="2283196"/>
    <lineage>
        <taxon>Bacteria</taxon>
        <taxon>Pseudomonadati</taxon>
        <taxon>Pseudomonadota</taxon>
        <taxon>Gammaproteobacteria</taxon>
        <taxon>Oceanospirillales</taxon>
        <taxon>Oceanospirillaceae</taxon>
        <taxon>Motiliproteus</taxon>
    </lineage>
</organism>
<name>A0A369WW36_9GAMM</name>
<dbReference type="RefSeq" id="WP_114694845.1">
    <property type="nucleotide sequence ID" value="NZ_QQOH01000001.1"/>
</dbReference>
<reference evidence="2 3" key="1">
    <citation type="submission" date="2018-07" db="EMBL/GenBank/DDBJ databases">
        <title>Motiliproteus coralliicola sp. nov., a bacterium isolated from Coral.</title>
        <authorList>
            <person name="Wang G."/>
        </authorList>
    </citation>
    <scope>NUCLEOTIDE SEQUENCE [LARGE SCALE GENOMIC DNA]</scope>
    <source>
        <strain evidence="2 3">C34</strain>
    </source>
</reference>